<proteinExistence type="predicted"/>
<dbReference type="STRING" id="1306519.BIW12_09220"/>
<dbReference type="RefSeq" id="WP_071184855.1">
    <property type="nucleotide sequence ID" value="NZ_CP017774.1"/>
</dbReference>
<organism evidence="1 2">
    <name type="scientific">Flavobacterium commune</name>
    <dbReference type="NCBI Taxonomy" id="1306519"/>
    <lineage>
        <taxon>Bacteria</taxon>
        <taxon>Pseudomonadati</taxon>
        <taxon>Bacteroidota</taxon>
        <taxon>Flavobacteriia</taxon>
        <taxon>Flavobacteriales</taxon>
        <taxon>Flavobacteriaceae</taxon>
        <taxon>Flavobacterium</taxon>
    </lineage>
</organism>
<name>A0A1D9PAL0_9FLAO</name>
<evidence type="ECO:0000313" key="2">
    <source>
        <dbReference type="Proteomes" id="UP000178198"/>
    </source>
</evidence>
<dbReference type="OrthoDB" id="883020at2"/>
<evidence type="ECO:0000313" key="1">
    <source>
        <dbReference type="EMBL" id="AOZ99606.1"/>
    </source>
</evidence>
<sequence length="160" mass="18637">MAKVLMFSRQFPKYHPKAGEVTEFVAKFWANRGIEMLNTELLEDDYINVSKIGYLLNPKGHTIRAGNRFKKGDLFSPRVWSGTPYRSKQIIIAPDTEVLETWDIEIDESKCIMIKNKCLSFQKETKIANNDGLSHEDFEDWFNVLPFKGQIICWNPNINY</sequence>
<dbReference type="KEGG" id="fcm:BIW12_09220"/>
<gene>
    <name evidence="1" type="ORF">BIW12_09220</name>
</gene>
<dbReference type="EMBL" id="CP017774">
    <property type="protein sequence ID" value="AOZ99606.1"/>
    <property type="molecule type" value="Genomic_DNA"/>
</dbReference>
<reference evidence="1 2" key="1">
    <citation type="submission" date="2016-10" db="EMBL/GenBank/DDBJ databases">
        <title>Complete Genome Sequence of Flavobacterium sp. PK15.</title>
        <authorList>
            <person name="Ekwe A."/>
            <person name="Kim S.B."/>
        </authorList>
    </citation>
    <scope>NUCLEOTIDE SEQUENCE [LARGE SCALE GENOMIC DNA]</scope>
    <source>
        <strain evidence="1 2">PK15</strain>
    </source>
</reference>
<protein>
    <submittedName>
        <fullName evidence="1">Uncharacterized protein</fullName>
    </submittedName>
</protein>
<accession>A0A1D9PAL0</accession>
<keyword evidence="2" id="KW-1185">Reference proteome</keyword>
<dbReference type="Proteomes" id="UP000178198">
    <property type="component" value="Chromosome"/>
</dbReference>
<dbReference type="AlphaFoldDB" id="A0A1D9PAL0"/>